<dbReference type="AlphaFoldDB" id="A0A9Q1D117"/>
<protein>
    <submittedName>
        <fullName evidence="2">Uncharacterized protein</fullName>
    </submittedName>
</protein>
<keyword evidence="3" id="KW-1185">Reference proteome</keyword>
<feature type="region of interest" description="Disordered" evidence="1">
    <location>
        <begin position="141"/>
        <end position="178"/>
    </location>
</feature>
<organism evidence="2 3">
    <name type="scientific">Conger conger</name>
    <name type="common">Conger eel</name>
    <name type="synonym">Muraena conger</name>
    <dbReference type="NCBI Taxonomy" id="82655"/>
    <lineage>
        <taxon>Eukaryota</taxon>
        <taxon>Metazoa</taxon>
        <taxon>Chordata</taxon>
        <taxon>Craniata</taxon>
        <taxon>Vertebrata</taxon>
        <taxon>Euteleostomi</taxon>
        <taxon>Actinopterygii</taxon>
        <taxon>Neopterygii</taxon>
        <taxon>Teleostei</taxon>
        <taxon>Anguilliformes</taxon>
        <taxon>Congridae</taxon>
        <taxon>Conger</taxon>
    </lineage>
</organism>
<name>A0A9Q1D117_CONCO</name>
<dbReference type="Proteomes" id="UP001152803">
    <property type="component" value="Unassembled WGS sequence"/>
</dbReference>
<feature type="region of interest" description="Disordered" evidence="1">
    <location>
        <begin position="1"/>
        <end position="30"/>
    </location>
</feature>
<gene>
    <name evidence="2" type="ORF">COCON_G00194790</name>
</gene>
<evidence type="ECO:0000313" key="2">
    <source>
        <dbReference type="EMBL" id="KAJ8255615.1"/>
    </source>
</evidence>
<dbReference type="OrthoDB" id="10608040at2759"/>
<comment type="caution">
    <text evidence="2">The sequence shown here is derived from an EMBL/GenBank/DDBJ whole genome shotgun (WGS) entry which is preliminary data.</text>
</comment>
<sequence>MNALSRWSKVPGSRKQNKQNVFEARSQISHETPKQRESGVWVSVVSCPAGTRSSALTQAVVFNQSLKMVRCSRQCTAPMAFPAQFIHSPWNTHVAVMTDEARLVVFHSLDTVAPMVAPNPARAPSRARICRPDMVWGRSECGQNNGHSLQQRKTGSDRMPRASKLHLGHVSARDHLHA</sequence>
<evidence type="ECO:0000313" key="3">
    <source>
        <dbReference type="Proteomes" id="UP001152803"/>
    </source>
</evidence>
<dbReference type="EMBL" id="JAFJMO010000015">
    <property type="protein sequence ID" value="KAJ8255615.1"/>
    <property type="molecule type" value="Genomic_DNA"/>
</dbReference>
<accession>A0A9Q1D117</accession>
<evidence type="ECO:0000256" key="1">
    <source>
        <dbReference type="SAM" id="MobiDB-lite"/>
    </source>
</evidence>
<proteinExistence type="predicted"/>
<reference evidence="2" key="1">
    <citation type="journal article" date="2023" name="Science">
        <title>Genome structures resolve the early diversification of teleost fishes.</title>
        <authorList>
            <person name="Parey E."/>
            <person name="Louis A."/>
            <person name="Montfort J."/>
            <person name="Bouchez O."/>
            <person name="Roques C."/>
            <person name="Iampietro C."/>
            <person name="Lluch J."/>
            <person name="Castinel A."/>
            <person name="Donnadieu C."/>
            <person name="Desvignes T."/>
            <person name="Floi Bucao C."/>
            <person name="Jouanno E."/>
            <person name="Wen M."/>
            <person name="Mejri S."/>
            <person name="Dirks R."/>
            <person name="Jansen H."/>
            <person name="Henkel C."/>
            <person name="Chen W.J."/>
            <person name="Zahm M."/>
            <person name="Cabau C."/>
            <person name="Klopp C."/>
            <person name="Thompson A.W."/>
            <person name="Robinson-Rechavi M."/>
            <person name="Braasch I."/>
            <person name="Lecointre G."/>
            <person name="Bobe J."/>
            <person name="Postlethwait J.H."/>
            <person name="Berthelot C."/>
            <person name="Roest Crollius H."/>
            <person name="Guiguen Y."/>
        </authorList>
    </citation>
    <scope>NUCLEOTIDE SEQUENCE</scope>
    <source>
        <strain evidence="2">Concon-B</strain>
    </source>
</reference>
<feature type="compositionally biased region" description="Polar residues" evidence="1">
    <location>
        <begin position="141"/>
        <end position="153"/>
    </location>
</feature>